<sequence length="476" mass="54786">DSDEIVKLAHEDAVLRYISAARCSTIFGVLIHKQLNFRVSSVQAGSLKKRKKRNLGHVTGLGAVPYNELRDQFDGRTLFTSSATSERHPVSYRNASDTRISMSSLLGCEKTRSTTRVTRDPNFHIHQKQADTTLLDKVEVVSGSRASSSDHSSMPHLPSTNERPVLLDKSTMNRLRLIVFIGMITGALPWFWDNKTLRLRKFGRLLHKFWWVQWTFITIQTVFLFGIQIWMFYGSLQGEIRSYRGVFISLMTIYWYIFALSYRAIVYLYQDEMRQYINTMLAFNQSYVEQYLIHTEGYKQGGMVVINLSIPAVCLQIFTSLALFLIFHAKPWYLYSHVHPKPWYWLIPGSIQDVIVTGSDITIYMLMSWLIVSHTNSVNFWLKEIHNNNDSDYTTDELRHPKKAIETFRCLQILTTLFNECMSTLGMPLLKLTIILGLVICGFVIVRSMNHLFVDEMPSILLYPIGIINCAANGFG</sequence>
<feature type="transmembrane region" description="Helical" evidence="1">
    <location>
        <begin position="175"/>
        <end position="192"/>
    </location>
</feature>
<evidence type="ECO:0000313" key="2">
    <source>
        <dbReference type="EMBL" id="ODM59404.1"/>
    </source>
</evidence>
<name>A0A1D2M0G4_ORCCI</name>
<comment type="caution">
    <text evidence="2">The sequence shown here is derived from an EMBL/GenBank/DDBJ whole genome shotgun (WGS) entry which is preliminary data.</text>
</comment>
<evidence type="ECO:0000256" key="1">
    <source>
        <dbReference type="SAM" id="Phobius"/>
    </source>
</evidence>
<keyword evidence="3" id="KW-1185">Reference proteome</keyword>
<protein>
    <submittedName>
        <fullName evidence="2">Uncharacterized protein</fullName>
    </submittedName>
</protein>
<keyword evidence="1" id="KW-0812">Transmembrane</keyword>
<feature type="non-terminal residue" evidence="2">
    <location>
        <position position="1"/>
    </location>
</feature>
<feature type="transmembrane region" description="Helical" evidence="1">
    <location>
        <begin position="429"/>
        <end position="449"/>
    </location>
</feature>
<feature type="non-terminal residue" evidence="2">
    <location>
        <position position="476"/>
    </location>
</feature>
<accession>A0A1D2M0G4</accession>
<dbReference type="EMBL" id="LJIJ01009039">
    <property type="protein sequence ID" value="ODM59404.1"/>
    <property type="molecule type" value="Genomic_DNA"/>
</dbReference>
<gene>
    <name evidence="2" type="ORF">Ocin01_20227</name>
</gene>
<keyword evidence="1" id="KW-1133">Transmembrane helix</keyword>
<feature type="transmembrane region" description="Helical" evidence="1">
    <location>
        <begin position="212"/>
        <end position="233"/>
    </location>
</feature>
<evidence type="ECO:0000313" key="3">
    <source>
        <dbReference type="Proteomes" id="UP000094527"/>
    </source>
</evidence>
<dbReference type="AlphaFoldDB" id="A0A1D2M0G4"/>
<feature type="transmembrane region" description="Helical" evidence="1">
    <location>
        <begin position="245"/>
        <end position="269"/>
    </location>
</feature>
<proteinExistence type="predicted"/>
<reference evidence="2 3" key="1">
    <citation type="journal article" date="2016" name="Genome Biol. Evol.">
        <title>Gene Family Evolution Reflects Adaptation to Soil Environmental Stressors in the Genome of the Collembolan Orchesella cincta.</title>
        <authorList>
            <person name="Faddeeva-Vakhrusheva A."/>
            <person name="Derks M.F."/>
            <person name="Anvar S.Y."/>
            <person name="Agamennone V."/>
            <person name="Suring W."/>
            <person name="Smit S."/>
            <person name="van Straalen N.M."/>
            <person name="Roelofs D."/>
        </authorList>
    </citation>
    <scope>NUCLEOTIDE SEQUENCE [LARGE SCALE GENOMIC DNA]</scope>
    <source>
        <tissue evidence="2">Mixed pool</tissue>
    </source>
</reference>
<organism evidence="2 3">
    <name type="scientific">Orchesella cincta</name>
    <name type="common">Springtail</name>
    <name type="synonym">Podura cincta</name>
    <dbReference type="NCBI Taxonomy" id="48709"/>
    <lineage>
        <taxon>Eukaryota</taxon>
        <taxon>Metazoa</taxon>
        <taxon>Ecdysozoa</taxon>
        <taxon>Arthropoda</taxon>
        <taxon>Hexapoda</taxon>
        <taxon>Collembola</taxon>
        <taxon>Entomobryomorpha</taxon>
        <taxon>Entomobryoidea</taxon>
        <taxon>Orchesellidae</taxon>
        <taxon>Orchesellinae</taxon>
        <taxon>Orchesella</taxon>
    </lineage>
</organism>
<dbReference type="Proteomes" id="UP000094527">
    <property type="component" value="Unassembled WGS sequence"/>
</dbReference>
<keyword evidence="1" id="KW-0472">Membrane</keyword>
<feature type="transmembrane region" description="Helical" evidence="1">
    <location>
        <begin position="304"/>
        <end position="327"/>
    </location>
</feature>